<reference evidence="2 3" key="1">
    <citation type="submission" date="2018-10" db="EMBL/GenBank/DDBJ databases">
        <authorList>
            <consortium name="Pathogen Informatics"/>
        </authorList>
    </citation>
    <scope>NUCLEOTIDE SEQUENCE [LARGE SCALE GENOMIC DNA]</scope>
</reference>
<proteinExistence type="predicted"/>
<feature type="region of interest" description="Disordered" evidence="1">
    <location>
        <begin position="46"/>
        <end position="76"/>
    </location>
</feature>
<dbReference type="WBParaSite" id="MCU_000852-RA">
    <property type="protein sequence ID" value="MCU_000852-RA"/>
    <property type="gene ID" value="MCU_000852"/>
</dbReference>
<gene>
    <name evidence="2" type="ORF">MCOS_LOCUS5747</name>
</gene>
<dbReference type="AlphaFoldDB" id="A0A0R3UF87"/>
<reference evidence="4" key="2">
    <citation type="submission" date="2019-11" db="UniProtKB">
        <authorList>
            <consortium name="WormBaseParasite"/>
        </authorList>
    </citation>
    <scope>IDENTIFICATION</scope>
</reference>
<sequence length="110" mass="12351">MHRRNTQKDDDFPVSDYETQTYSHWCNRSLKFHAHPSSSRNVCFSSRPLIPRPPPPPPLDANPVEFPPPPPIRLGQLGQAPDRIIIRVKSGFQCGKWTGVVGAGLGRLKQ</sequence>
<dbReference type="Proteomes" id="UP000267029">
    <property type="component" value="Unassembled WGS sequence"/>
</dbReference>
<dbReference type="EMBL" id="UXSR01005210">
    <property type="protein sequence ID" value="VDD79744.1"/>
    <property type="molecule type" value="Genomic_DNA"/>
</dbReference>
<organism evidence="2 3">
    <name type="scientific">Mesocestoides corti</name>
    <name type="common">Flatworm</name>
    <dbReference type="NCBI Taxonomy" id="53468"/>
    <lineage>
        <taxon>Eukaryota</taxon>
        <taxon>Metazoa</taxon>
        <taxon>Spiralia</taxon>
        <taxon>Lophotrochozoa</taxon>
        <taxon>Platyhelminthes</taxon>
        <taxon>Cestoda</taxon>
        <taxon>Eucestoda</taxon>
        <taxon>Cyclophyllidea</taxon>
        <taxon>Mesocestoididae</taxon>
        <taxon>Mesocestoides</taxon>
    </lineage>
</organism>
<evidence type="ECO:0000313" key="3">
    <source>
        <dbReference type="Proteomes" id="UP000267029"/>
    </source>
</evidence>
<keyword evidence="3" id="KW-1185">Reference proteome</keyword>
<name>A0A0R3UF87_MESCO</name>
<evidence type="ECO:0000313" key="2">
    <source>
        <dbReference type="EMBL" id="VDD79744.1"/>
    </source>
</evidence>
<evidence type="ECO:0000313" key="4">
    <source>
        <dbReference type="WBParaSite" id="MCU_000852-RA"/>
    </source>
</evidence>
<protein>
    <submittedName>
        <fullName evidence="4">PDZ domain-containing protein</fullName>
    </submittedName>
</protein>
<evidence type="ECO:0000256" key="1">
    <source>
        <dbReference type="SAM" id="MobiDB-lite"/>
    </source>
</evidence>
<feature type="compositionally biased region" description="Pro residues" evidence="1">
    <location>
        <begin position="50"/>
        <end position="72"/>
    </location>
</feature>
<accession>A0A0R3UF87</accession>